<organism evidence="1 2">
    <name type="scientific">Marinobacter santoriniensis NKSG1</name>
    <dbReference type="NCBI Taxonomy" id="1288826"/>
    <lineage>
        <taxon>Bacteria</taxon>
        <taxon>Pseudomonadati</taxon>
        <taxon>Pseudomonadota</taxon>
        <taxon>Gammaproteobacteria</taxon>
        <taxon>Pseudomonadales</taxon>
        <taxon>Marinobacteraceae</taxon>
        <taxon>Marinobacter</taxon>
    </lineage>
</organism>
<dbReference type="InterPro" id="IPR038627">
    <property type="entry name" value="YebG-like_sf"/>
</dbReference>
<dbReference type="STRING" id="1288826.MSNKSG1_16591"/>
<protein>
    <submittedName>
        <fullName evidence="1">Uncharacterized protein</fullName>
    </submittedName>
</protein>
<dbReference type="PATRIC" id="fig|1288826.3.peg.3299"/>
<name>M7D9M7_9GAMM</name>
<reference evidence="1 2" key="1">
    <citation type="journal article" date="2013" name="Genome Announc.">
        <title>Genome Sequence of Hydrothermal Arsenic-Respiring Bacterium Marinobacter santoriniensis NKSG1T.</title>
        <authorList>
            <person name="Handley K.M."/>
            <person name="Upton M."/>
            <person name="Beatson S.A."/>
            <person name="Hery M."/>
            <person name="Lloyd J.R."/>
        </authorList>
    </citation>
    <scope>NUCLEOTIDE SEQUENCE [LARGE SCALE GENOMIC DNA]</scope>
    <source>
        <strain evidence="1 2">NKSG1</strain>
    </source>
</reference>
<dbReference type="eggNOG" id="COG3141">
    <property type="taxonomic scope" value="Bacteria"/>
</dbReference>
<dbReference type="Pfam" id="PF07130">
    <property type="entry name" value="YebG"/>
    <property type="match status" value="1"/>
</dbReference>
<dbReference type="AlphaFoldDB" id="M7D9M7"/>
<gene>
    <name evidence="1" type="ORF">MSNKSG1_16591</name>
</gene>
<evidence type="ECO:0000313" key="2">
    <source>
        <dbReference type="Proteomes" id="UP000011960"/>
    </source>
</evidence>
<comment type="caution">
    <text evidence="1">The sequence shown here is derived from an EMBL/GenBank/DDBJ whole genome shotgun (WGS) entry which is preliminary data.</text>
</comment>
<dbReference type="InterPro" id="IPR009813">
    <property type="entry name" value="Uncharacterised_YebG"/>
</dbReference>
<keyword evidence="2" id="KW-1185">Reference proteome</keyword>
<evidence type="ECO:0000313" key="1">
    <source>
        <dbReference type="EMBL" id="EMP54367.1"/>
    </source>
</evidence>
<dbReference type="Proteomes" id="UP000011960">
    <property type="component" value="Unassembled WGS sequence"/>
</dbReference>
<proteinExistence type="predicted"/>
<sequence length="113" mass="12862">MYDEYCIFIQFRSNDEAPMAVQALYYSDKDGLEMALKNPDTMLFQSKAEADARDKILELAENIQLFLERNVDGLGEDLAEKCAMAIAEEKDLFQKALKKPQLLNETDTQATES</sequence>
<accession>M7D9M7</accession>
<dbReference type="Gene3D" id="1.10.10.710">
    <property type="entry name" value="PSPTO_1197 like"/>
    <property type="match status" value="1"/>
</dbReference>
<dbReference type="EMBL" id="APAT01000024">
    <property type="protein sequence ID" value="EMP54367.1"/>
    <property type="molecule type" value="Genomic_DNA"/>
</dbReference>